<comment type="caution">
    <text evidence="2">The sequence shown here is derived from an EMBL/GenBank/DDBJ whole genome shotgun (WGS) entry which is preliminary data.</text>
</comment>
<reference evidence="2" key="1">
    <citation type="journal article" date="2020" name="mSystems">
        <title>Genome- and Community-Level Interaction Insights into Carbon Utilization and Element Cycling Functions of Hydrothermarchaeota in Hydrothermal Sediment.</title>
        <authorList>
            <person name="Zhou Z."/>
            <person name="Liu Y."/>
            <person name="Xu W."/>
            <person name="Pan J."/>
            <person name="Luo Z.H."/>
            <person name="Li M."/>
        </authorList>
    </citation>
    <scope>NUCLEOTIDE SEQUENCE [LARGE SCALE GENOMIC DNA]</scope>
    <source>
        <strain evidence="2">SpSt-897</strain>
    </source>
</reference>
<evidence type="ECO:0000256" key="1">
    <source>
        <dbReference type="SAM" id="MobiDB-lite"/>
    </source>
</evidence>
<accession>A0A7C3ZDX7</accession>
<dbReference type="Gene3D" id="1.10.10.10">
    <property type="entry name" value="Winged helix-like DNA-binding domain superfamily/Winged helix DNA-binding domain"/>
    <property type="match status" value="1"/>
</dbReference>
<dbReference type="SUPFAM" id="SSF46689">
    <property type="entry name" value="Homeodomain-like"/>
    <property type="match status" value="1"/>
</dbReference>
<name>A0A7C3ZDX7_9BACT</name>
<dbReference type="GO" id="GO:0003677">
    <property type="term" value="F:DNA binding"/>
    <property type="evidence" value="ECO:0007669"/>
    <property type="project" value="InterPro"/>
</dbReference>
<sequence>MDQHRGSQPGPSEGARRATGDGPGLVGKGPKRFSARRKVEIVLRLLRGEDLELLSRELGVNAARLSKWREQFLTAGRAVLKKRPQDARDLEIARLQQKLGEVTMDNELLQKKIEHLEDGRPLPRRRLRK</sequence>
<dbReference type="InterPro" id="IPR036388">
    <property type="entry name" value="WH-like_DNA-bd_sf"/>
</dbReference>
<proteinExistence type="predicted"/>
<dbReference type="AlphaFoldDB" id="A0A7C3ZDX7"/>
<gene>
    <name evidence="2" type="ORF">ENW96_14630</name>
</gene>
<dbReference type="InterPro" id="IPR002514">
    <property type="entry name" value="Transposase_8"/>
</dbReference>
<organism evidence="2">
    <name type="scientific">Desulfobacca acetoxidans</name>
    <dbReference type="NCBI Taxonomy" id="60893"/>
    <lineage>
        <taxon>Bacteria</taxon>
        <taxon>Pseudomonadati</taxon>
        <taxon>Thermodesulfobacteriota</taxon>
        <taxon>Desulfobaccia</taxon>
        <taxon>Desulfobaccales</taxon>
        <taxon>Desulfobaccaceae</taxon>
        <taxon>Desulfobacca</taxon>
    </lineage>
</organism>
<evidence type="ECO:0000313" key="2">
    <source>
        <dbReference type="EMBL" id="HGF35591.1"/>
    </source>
</evidence>
<feature type="region of interest" description="Disordered" evidence="1">
    <location>
        <begin position="1"/>
        <end position="31"/>
    </location>
</feature>
<dbReference type="EMBL" id="DTMF01000351">
    <property type="protein sequence ID" value="HGF35591.1"/>
    <property type="molecule type" value="Genomic_DNA"/>
</dbReference>
<dbReference type="GO" id="GO:0004803">
    <property type="term" value="F:transposase activity"/>
    <property type="evidence" value="ECO:0007669"/>
    <property type="project" value="InterPro"/>
</dbReference>
<dbReference type="GO" id="GO:0006313">
    <property type="term" value="P:DNA transposition"/>
    <property type="evidence" value="ECO:0007669"/>
    <property type="project" value="InterPro"/>
</dbReference>
<dbReference type="Pfam" id="PF01527">
    <property type="entry name" value="HTH_Tnp_1"/>
    <property type="match status" value="1"/>
</dbReference>
<protein>
    <submittedName>
        <fullName evidence="2">Helix-turn-helix domain-containing protein</fullName>
    </submittedName>
</protein>
<dbReference type="InterPro" id="IPR009057">
    <property type="entry name" value="Homeodomain-like_sf"/>
</dbReference>